<dbReference type="PIRSF" id="PIRSF007487">
    <property type="entry name" value="Competence-induced_CoiA_bac"/>
    <property type="match status" value="1"/>
</dbReference>
<proteinExistence type="predicted"/>
<accession>A0ABQ4KHI9</accession>
<evidence type="ECO:0000259" key="3">
    <source>
        <dbReference type="Pfam" id="PF25166"/>
    </source>
</evidence>
<feature type="domain" description="Competence protein CoiA C-terminal" evidence="3">
    <location>
        <begin position="229"/>
        <end position="380"/>
    </location>
</feature>
<dbReference type="Proteomes" id="UP000679950">
    <property type="component" value="Unassembled WGS sequence"/>
</dbReference>
<evidence type="ECO:0000259" key="2">
    <source>
        <dbReference type="Pfam" id="PF25164"/>
    </source>
</evidence>
<keyword evidence="5" id="KW-1185">Reference proteome</keyword>
<dbReference type="Pfam" id="PF25164">
    <property type="entry name" value="CoiA_N"/>
    <property type="match status" value="1"/>
</dbReference>
<dbReference type="InterPro" id="IPR057253">
    <property type="entry name" value="CoiA-like_N"/>
</dbReference>
<protein>
    <submittedName>
        <fullName evidence="4">Competence protein</fullName>
    </submittedName>
</protein>
<dbReference type="Pfam" id="PF25166">
    <property type="entry name" value="CoiA_C"/>
    <property type="match status" value="1"/>
</dbReference>
<dbReference type="Pfam" id="PF06054">
    <property type="entry name" value="CoiA_nuc"/>
    <property type="match status" value="1"/>
</dbReference>
<dbReference type="InterPro" id="IPR057252">
    <property type="entry name" value="CoiA_C"/>
</dbReference>
<comment type="caution">
    <text evidence="4">The sequence shown here is derived from an EMBL/GenBank/DDBJ whole genome shotgun (WGS) entry which is preliminary data.</text>
</comment>
<reference evidence="4 5" key="1">
    <citation type="submission" date="2021-03" db="EMBL/GenBank/DDBJ databases">
        <title>Antimicrobial resistance genes in bacteria isolated from Japanese honey, and their potential for conferring macrolide and lincosamide resistance in the American foulbrood pathogen Paenibacillus larvae.</title>
        <authorList>
            <person name="Okamoto M."/>
            <person name="Kumagai M."/>
            <person name="Kanamori H."/>
            <person name="Takamatsu D."/>
        </authorList>
    </citation>
    <scope>NUCLEOTIDE SEQUENCE [LARGE SCALE GENOMIC DNA]</scope>
    <source>
        <strain evidence="4 5">J8TS2</strain>
    </source>
</reference>
<evidence type="ECO:0000313" key="5">
    <source>
        <dbReference type="Proteomes" id="UP000679950"/>
    </source>
</evidence>
<dbReference type="EMBL" id="BORB01000012">
    <property type="protein sequence ID" value="GIN57428.1"/>
    <property type="molecule type" value="Genomic_DNA"/>
</dbReference>
<gene>
    <name evidence="4" type="primary">coiA</name>
    <name evidence="4" type="ORF">J8TS2_17470</name>
</gene>
<feature type="domain" description="Competence protein CoiA-like N-terminal" evidence="2">
    <location>
        <begin position="25"/>
        <end position="61"/>
    </location>
</feature>
<evidence type="ECO:0000313" key="4">
    <source>
        <dbReference type="EMBL" id="GIN57428.1"/>
    </source>
</evidence>
<name>A0ABQ4KHI9_9BACI</name>
<feature type="domain" description="Competence protein CoiA nuclease-like" evidence="1">
    <location>
        <begin position="67"/>
        <end position="213"/>
    </location>
</feature>
<dbReference type="InterPro" id="IPR021176">
    <property type="entry name" value="Competence-induced_CoiA"/>
</dbReference>
<evidence type="ECO:0000259" key="1">
    <source>
        <dbReference type="Pfam" id="PF06054"/>
    </source>
</evidence>
<dbReference type="RefSeq" id="WP_212966116.1">
    <property type="nucleotide sequence ID" value="NZ_BORB01000012.1"/>
</dbReference>
<organism evidence="4 5">
    <name type="scientific">Lederbergia ruris</name>
    <dbReference type="NCBI Taxonomy" id="217495"/>
    <lineage>
        <taxon>Bacteria</taxon>
        <taxon>Bacillati</taxon>
        <taxon>Bacillota</taxon>
        <taxon>Bacilli</taxon>
        <taxon>Bacillales</taxon>
        <taxon>Bacillaceae</taxon>
        <taxon>Lederbergia</taxon>
    </lineage>
</organism>
<sequence>MLTALNDKGKLVSLINVPKDFVKQKLSSHYYCPVCEEPLILKVGKIRIPHFAHKRFANCAFLTTEPESPRHLLGKKHLYQHYKRKGFDVYLEYYLPEIQQRPDLFVKKGDLTYAIEFQCSPLPRQRLEERNAGYQKLDILPIWVLGTTPYKKRKNKIFELTDFQFSLSKHNPHSGLTLLSYLPEKKAFLQLSKMISLTSTKLLGVLQEVSLLNNKKPSLNMNDNAYDSQIWLNEKRTWLQHKVYYGNLQEDPFLKEVYTSGHNPFLLPEICGIPVPHAHFIYEPPIVWQFYLYLDCLHGLPVGQKLSLKWVNQKIFTRIKNGSITIREFPLDLHNLYSWKMTISEYFSLLTTIEYLSKIGEDLFVIEKKVEIPKNAEEAIMKENAVFQKDILHNLYSTNH</sequence>
<dbReference type="InterPro" id="IPR010330">
    <property type="entry name" value="CoiA_nuc"/>
</dbReference>